<accession>A0AA38WW26</accession>
<evidence type="ECO:0000313" key="1">
    <source>
        <dbReference type="EMBL" id="KAJ9602192.1"/>
    </source>
</evidence>
<dbReference type="Proteomes" id="UP001172673">
    <property type="component" value="Unassembled WGS sequence"/>
</dbReference>
<reference evidence="1" key="1">
    <citation type="submission" date="2022-10" db="EMBL/GenBank/DDBJ databases">
        <title>Culturing micro-colonial fungi from biological soil crusts in the Mojave desert and describing Neophaeococcomyces mojavensis, and introducing the new genera and species Taxawa tesnikishii.</title>
        <authorList>
            <person name="Kurbessoian T."/>
            <person name="Stajich J.E."/>
        </authorList>
    </citation>
    <scope>NUCLEOTIDE SEQUENCE</scope>
    <source>
        <strain evidence="1">TK_41</strain>
    </source>
</reference>
<organism evidence="1 2">
    <name type="scientific">Cladophialophora chaetospira</name>
    <dbReference type="NCBI Taxonomy" id="386627"/>
    <lineage>
        <taxon>Eukaryota</taxon>
        <taxon>Fungi</taxon>
        <taxon>Dikarya</taxon>
        <taxon>Ascomycota</taxon>
        <taxon>Pezizomycotina</taxon>
        <taxon>Eurotiomycetes</taxon>
        <taxon>Chaetothyriomycetidae</taxon>
        <taxon>Chaetothyriales</taxon>
        <taxon>Herpotrichiellaceae</taxon>
        <taxon>Cladophialophora</taxon>
    </lineage>
</organism>
<evidence type="ECO:0000313" key="2">
    <source>
        <dbReference type="Proteomes" id="UP001172673"/>
    </source>
</evidence>
<keyword evidence="2" id="KW-1185">Reference proteome</keyword>
<name>A0AA38WW26_9EURO</name>
<gene>
    <name evidence="1" type="ORF">H2200_013312</name>
</gene>
<comment type="caution">
    <text evidence="1">The sequence shown here is derived from an EMBL/GenBank/DDBJ whole genome shotgun (WGS) entry which is preliminary data.</text>
</comment>
<dbReference type="AlphaFoldDB" id="A0AA38WW26"/>
<protein>
    <submittedName>
        <fullName evidence="1">Uncharacterized protein</fullName>
    </submittedName>
</protein>
<proteinExistence type="predicted"/>
<sequence>MRSESQTDAIDHNTDWIILEEDEAIEENLRQWSTDYLESTLIENSDLLLRVTDEGLQLAARYRELQAYDEAMKILEQMGNSTVFEGDFERKCELEHLSALVAFDLGDYTTGRDMLVRLIEKSVGATREDNNRELLWARVNLADALRWHGEAYSAPSLFAELVKPVRTTSESRPSALPLEHEAEPAQQLDVAEQAVRLMKDSKALAAARLLKDNHLQWVRLKDFWTRKEVPFIGYTPWTKPPEF</sequence>
<dbReference type="EMBL" id="JAPDRK010000028">
    <property type="protein sequence ID" value="KAJ9602192.1"/>
    <property type="molecule type" value="Genomic_DNA"/>
</dbReference>